<evidence type="ECO:0000256" key="9">
    <source>
        <dbReference type="SAM" id="Coils"/>
    </source>
</evidence>
<dbReference type="RefSeq" id="WP_090672429.1">
    <property type="nucleotide sequence ID" value="NZ_FMTT01000017.1"/>
</dbReference>
<dbReference type="GO" id="GO:0005829">
    <property type="term" value="C:cytosol"/>
    <property type="evidence" value="ECO:0007669"/>
    <property type="project" value="UniProtKB-ARBA"/>
</dbReference>
<sequence>MLDRLQALADRYEKLSELLCDPDVAGDAKKLREYSKEQSDLQETYDAYMEYKSVSEQYEAARAMQNEKLDDEMKELVKMELDELSERKTELEERIKVLMMPKDPNDDKNVIVEIRGAAGGDEAALFAADLYRMYSKFADAQGWRTEVMDVNTNDLGGFKEIIFMVNGKGAFSKLKFESGAHRVQRIPTTESGGRIHTSTSTVAVMPEMEDFDIEINDSDIRVDTFCSSGAGGQSVNTTKSAVRVTHVPTGIVATCQDGKSQNSNKEKALQVLRARIYDKMQQEEMEKYGAERKSKVGTGDRSERIRTYNFPQSRVTDHRIGLTLHRLDAVLNGDMDEIISSLTIASQTEQMEKGEYAGA</sequence>
<evidence type="ECO:0000256" key="7">
    <source>
        <dbReference type="ARBA" id="ARBA00050039"/>
    </source>
</evidence>
<dbReference type="NCBIfam" id="TIGR00019">
    <property type="entry name" value="prfA"/>
    <property type="match status" value="1"/>
</dbReference>
<dbReference type="Proteomes" id="UP000198601">
    <property type="component" value="Unassembled WGS sequence"/>
</dbReference>
<dbReference type="PANTHER" id="PTHR43804:SF7">
    <property type="entry name" value="LD18447P"/>
    <property type="match status" value="1"/>
</dbReference>
<dbReference type="InterPro" id="IPR045853">
    <property type="entry name" value="Pep_chain_release_fac_I_sf"/>
</dbReference>
<dbReference type="SUPFAM" id="SSF75620">
    <property type="entry name" value="Release factor"/>
    <property type="match status" value="1"/>
</dbReference>
<keyword evidence="6 8" id="KW-0648">Protein biosynthesis</keyword>
<dbReference type="EMBL" id="FMTT01000017">
    <property type="protein sequence ID" value="SCW58041.1"/>
    <property type="molecule type" value="Genomic_DNA"/>
</dbReference>
<feature type="domain" description="Peptide chain release factor" evidence="10">
    <location>
        <begin position="63"/>
        <end position="177"/>
    </location>
</feature>
<evidence type="ECO:0000256" key="6">
    <source>
        <dbReference type="ARBA" id="ARBA00022917"/>
    </source>
</evidence>
<proteinExistence type="inferred from homology"/>
<keyword evidence="9" id="KW-0175">Coiled coil</keyword>
<dbReference type="AlphaFoldDB" id="A0A1G4RN26"/>
<dbReference type="GO" id="GO:0016149">
    <property type="term" value="F:translation release factor activity, codon specific"/>
    <property type="evidence" value="ECO:0007669"/>
    <property type="project" value="UniProtKB-UniRule"/>
</dbReference>
<dbReference type="InterPro" id="IPR004373">
    <property type="entry name" value="RF-1"/>
</dbReference>
<evidence type="ECO:0000313" key="12">
    <source>
        <dbReference type="Proteomes" id="UP000198601"/>
    </source>
</evidence>
<reference evidence="12" key="1">
    <citation type="submission" date="2016-10" db="EMBL/GenBank/DDBJ databases">
        <authorList>
            <person name="Varghese N."/>
            <person name="Submissions S."/>
        </authorList>
    </citation>
    <scope>NUCLEOTIDE SEQUENCE [LARGE SCALE GENOMIC DNA]</scope>
    <source>
        <strain evidence="12">CGMCC 1.8946</strain>
    </source>
</reference>
<evidence type="ECO:0000259" key="10">
    <source>
        <dbReference type="SMART" id="SM00937"/>
    </source>
</evidence>
<evidence type="ECO:0000256" key="5">
    <source>
        <dbReference type="ARBA" id="ARBA00022490"/>
    </source>
</evidence>
<accession>A0A1G4RN26</accession>
<evidence type="ECO:0000256" key="4">
    <source>
        <dbReference type="ARBA" id="ARBA00022481"/>
    </source>
</evidence>
<evidence type="ECO:0000313" key="11">
    <source>
        <dbReference type="EMBL" id="SCW58041.1"/>
    </source>
</evidence>
<comment type="subcellular location">
    <subcellularLocation>
        <location evidence="2 8">Cytoplasm</location>
    </subcellularLocation>
</comment>
<evidence type="ECO:0000256" key="2">
    <source>
        <dbReference type="ARBA" id="ARBA00004496"/>
    </source>
</evidence>
<evidence type="ECO:0000256" key="8">
    <source>
        <dbReference type="HAMAP-Rule" id="MF_00093"/>
    </source>
</evidence>
<keyword evidence="5 8" id="KW-0963">Cytoplasm</keyword>
<dbReference type="FunFam" id="3.30.160.20:FF:000004">
    <property type="entry name" value="Peptide chain release factor 1"/>
    <property type="match status" value="1"/>
</dbReference>
<comment type="similarity">
    <text evidence="3 8">Belongs to the prokaryotic/mitochondrial release factor family.</text>
</comment>
<dbReference type="Gene3D" id="3.30.160.20">
    <property type="match status" value="1"/>
</dbReference>
<dbReference type="NCBIfam" id="NF001859">
    <property type="entry name" value="PRK00591.1"/>
    <property type="match status" value="1"/>
</dbReference>
<dbReference type="STRING" id="624147.SAMN04487970_101726"/>
<dbReference type="OrthoDB" id="9806673at2"/>
<gene>
    <name evidence="8" type="primary">prfA</name>
    <name evidence="11" type="ORF">SAMN04487970_101726</name>
</gene>
<dbReference type="InterPro" id="IPR000352">
    <property type="entry name" value="Pep_chain_release_fac_I"/>
</dbReference>
<dbReference type="FunFam" id="3.30.70.1660:FF:000002">
    <property type="entry name" value="Peptide chain release factor 1"/>
    <property type="match status" value="1"/>
</dbReference>
<comment type="PTM">
    <text evidence="8">Methylated by PrmC. Methylation increases the termination efficiency of RF1.</text>
</comment>
<dbReference type="InterPro" id="IPR005139">
    <property type="entry name" value="PCRF"/>
</dbReference>
<comment type="function">
    <text evidence="1 8">Peptide chain release factor 1 directs the termination of translation in response to the peptide chain termination codons UAG and UAA.</text>
</comment>
<evidence type="ECO:0000256" key="1">
    <source>
        <dbReference type="ARBA" id="ARBA00002986"/>
    </source>
</evidence>
<organism evidence="11 12">
    <name type="scientific">Paenibacillus tianmuensis</name>
    <dbReference type="NCBI Taxonomy" id="624147"/>
    <lineage>
        <taxon>Bacteria</taxon>
        <taxon>Bacillati</taxon>
        <taxon>Bacillota</taxon>
        <taxon>Bacilli</taxon>
        <taxon>Bacillales</taxon>
        <taxon>Paenibacillaceae</taxon>
        <taxon>Paenibacillus</taxon>
    </lineage>
</organism>
<protein>
    <recommendedName>
        <fullName evidence="7 8">Peptide chain release factor 1</fullName>
        <shortName evidence="8">RF-1</shortName>
    </recommendedName>
</protein>
<keyword evidence="4 8" id="KW-0488">Methylation</keyword>
<keyword evidence="12" id="KW-1185">Reference proteome</keyword>
<dbReference type="FunFam" id="3.30.70.1660:FF:000004">
    <property type="entry name" value="Peptide chain release factor 1"/>
    <property type="match status" value="1"/>
</dbReference>
<dbReference type="InterPro" id="IPR050057">
    <property type="entry name" value="Prokaryotic/Mito_RF"/>
</dbReference>
<dbReference type="Pfam" id="PF03462">
    <property type="entry name" value="PCRF"/>
    <property type="match status" value="1"/>
</dbReference>
<dbReference type="SMART" id="SM00937">
    <property type="entry name" value="PCRF"/>
    <property type="match status" value="1"/>
</dbReference>
<dbReference type="Gene3D" id="3.30.70.1660">
    <property type="match status" value="2"/>
</dbReference>
<feature type="coiled-coil region" evidence="9">
    <location>
        <begin position="55"/>
        <end position="94"/>
    </location>
</feature>
<feature type="modified residue" description="N5-methylglutamine" evidence="8">
    <location>
        <position position="233"/>
    </location>
</feature>
<dbReference type="Gene3D" id="6.10.140.1950">
    <property type="match status" value="1"/>
</dbReference>
<evidence type="ECO:0000256" key="3">
    <source>
        <dbReference type="ARBA" id="ARBA00010835"/>
    </source>
</evidence>
<name>A0A1G4RN26_9BACL</name>
<dbReference type="Pfam" id="PF00472">
    <property type="entry name" value="RF-1"/>
    <property type="match status" value="1"/>
</dbReference>
<dbReference type="PANTHER" id="PTHR43804">
    <property type="entry name" value="LD18447P"/>
    <property type="match status" value="1"/>
</dbReference>
<dbReference type="HAMAP" id="MF_00093">
    <property type="entry name" value="Rel_fac_1"/>
    <property type="match status" value="1"/>
</dbReference>